<evidence type="ECO:0000313" key="2">
    <source>
        <dbReference type="EMBL" id="TET47795.1"/>
    </source>
</evidence>
<organism evidence="2 3">
    <name type="scientific">candidate division TA06 bacterium</name>
    <dbReference type="NCBI Taxonomy" id="2250710"/>
    <lineage>
        <taxon>Bacteria</taxon>
        <taxon>Bacteria division TA06</taxon>
    </lineage>
</organism>
<dbReference type="InterPro" id="IPR046537">
    <property type="entry name" value="DUF6602"/>
</dbReference>
<feature type="domain" description="DUF6602" evidence="1">
    <location>
        <begin position="22"/>
        <end position="122"/>
    </location>
</feature>
<gene>
    <name evidence="2" type="ORF">E3J62_00370</name>
</gene>
<reference evidence="2 3" key="1">
    <citation type="submission" date="2019-03" db="EMBL/GenBank/DDBJ databases">
        <title>Metabolic potential of uncultured bacteria and archaea associated with petroleum seepage in deep-sea sediments.</title>
        <authorList>
            <person name="Dong X."/>
            <person name="Hubert C."/>
        </authorList>
    </citation>
    <scope>NUCLEOTIDE SEQUENCE [LARGE SCALE GENOMIC DNA]</scope>
    <source>
        <strain evidence="2">E44_bin18</strain>
    </source>
</reference>
<evidence type="ECO:0000313" key="3">
    <source>
        <dbReference type="Proteomes" id="UP000315525"/>
    </source>
</evidence>
<evidence type="ECO:0000259" key="1">
    <source>
        <dbReference type="Pfam" id="PF20247"/>
    </source>
</evidence>
<dbReference type="AlphaFoldDB" id="A0A523UZ34"/>
<dbReference type="EMBL" id="SOJN01000008">
    <property type="protein sequence ID" value="TET47795.1"/>
    <property type="molecule type" value="Genomic_DNA"/>
</dbReference>
<dbReference type="Pfam" id="PF20247">
    <property type="entry name" value="DUF6602"/>
    <property type="match status" value="1"/>
</dbReference>
<accession>A0A523UZ34</accession>
<dbReference type="Proteomes" id="UP000315525">
    <property type="component" value="Unassembled WGS sequence"/>
</dbReference>
<dbReference type="CDD" id="cd21173">
    <property type="entry name" value="NucC-like"/>
    <property type="match status" value="1"/>
</dbReference>
<proteinExistence type="predicted"/>
<sequence length="258" mass="28275">MILKDKIAAVEAQLQGALTELRATYAQTTDKGDIAEEVFRAFLRKYLPRRLEVGQGEVIDTGEQRSGQTDIVIVSEDHPRTFTQDLPGLFLVEGVCGAGEAKVTLTSDGLDRAIDSSLCFKRLESKPGTNTIASTNKSDVNRFYKYPPYFLIAFESQLKLDTVLAKIAKFAKSKGFHPNDVNKILDAVFVIDRGWAINLGDGKGSLYSLNSEGKRGGGWVAFHSDAVLFDFLGWLSAVMPRVLRFGPILPLYGIVPGA</sequence>
<protein>
    <recommendedName>
        <fullName evidence="1">DUF6602 domain-containing protein</fullName>
    </recommendedName>
</protein>
<name>A0A523UZ34_UNCT6</name>
<comment type="caution">
    <text evidence="2">The sequence shown here is derived from an EMBL/GenBank/DDBJ whole genome shotgun (WGS) entry which is preliminary data.</text>
</comment>